<feature type="compositionally biased region" description="Basic and acidic residues" evidence="1">
    <location>
        <begin position="46"/>
        <end position="56"/>
    </location>
</feature>
<name>A0A165CR44_9APHY</name>
<accession>A0A165CR44</accession>
<evidence type="ECO:0000313" key="2">
    <source>
        <dbReference type="EMBL" id="KZT03275.1"/>
    </source>
</evidence>
<feature type="region of interest" description="Disordered" evidence="1">
    <location>
        <begin position="291"/>
        <end position="393"/>
    </location>
</feature>
<protein>
    <submittedName>
        <fullName evidence="2">Uncharacterized protein</fullName>
    </submittedName>
</protein>
<evidence type="ECO:0000313" key="3">
    <source>
        <dbReference type="Proteomes" id="UP000076871"/>
    </source>
</evidence>
<reference evidence="2 3" key="1">
    <citation type="journal article" date="2016" name="Mol. Biol. Evol.">
        <title>Comparative Genomics of Early-Diverging Mushroom-Forming Fungi Provides Insights into the Origins of Lignocellulose Decay Capabilities.</title>
        <authorList>
            <person name="Nagy L.G."/>
            <person name="Riley R."/>
            <person name="Tritt A."/>
            <person name="Adam C."/>
            <person name="Daum C."/>
            <person name="Floudas D."/>
            <person name="Sun H."/>
            <person name="Yadav J.S."/>
            <person name="Pangilinan J."/>
            <person name="Larsson K.H."/>
            <person name="Matsuura K."/>
            <person name="Barry K."/>
            <person name="Labutti K."/>
            <person name="Kuo R."/>
            <person name="Ohm R.A."/>
            <person name="Bhattacharya S.S."/>
            <person name="Shirouzu T."/>
            <person name="Yoshinaga Y."/>
            <person name="Martin F.M."/>
            <person name="Grigoriev I.V."/>
            <person name="Hibbett D.S."/>
        </authorList>
    </citation>
    <scope>NUCLEOTIDE SEQUENCE [LARGE SCALE GENOMIC DNA]</scope>
    <source>
        <strain evidence="2 3">93-53</strain>
    </source>
</reference>
<feature type="compositionally biased region" description="Polar residues" evidence="1">
    <location>
        <begin position="350"/>
        <end position="382"/>
    </location>
</feature>
<feature type="compositionally biased region" description="Low complexity" evidence="1">
    <location>
        <begin position="331"/>
        <end position="349"/>
    </location>
</feature>
<feature type="compositionally biased region" description="Basic and acidic residues" evidence="1">
    <location>
        <begin position="146"/>
        <end position="160"/>
    </location>
</feature>
<organism evidence="2 3">
    <name type="scientific">Laetiporus sulphureus 93-53</name>
    <dbReference type="NCBI Taxonomy" id="1314785"/>
    <lineage>
        <taxon>Eukaryota</taxon>
        <taxon>Fungi</taxon>
        <taxon>Dikarya</taxon>
        <taxon>Basidiomycota</taxon>
        <taxon>Agaricomycotina</taxon>
        <taxon>Agaricomycetes</taxon>
        <taxon>Polyporales</taxon>
        <taxon>Laetiporus</taxon>
    </lineage>
</organism>
<dbReference type="InParanoid" id="A0A165CR44"/>
<proteinExistence type="predicted"/>
<feature type="compositionally biased region" description="Low complexity" evidence="1">
    <location>
        <begin position="550"/>
        <end position="567"/>
    </location>
</feature>
<dbReference type="Proteomes" id="UP000076871">
    <property type="component" value="Unassembled WGS sequence"/>
</dbReference>
<evidence type="ECO:0000256" key="1">
    <source>
        <dbReference type="SAM" id="MobiDB-lite"/>
    </source>
</evidence>
<gene>
    <name evidence="2" type="ORF">LAESUDRAFT_716287</name>
</gene>
<feature type="compositionally biased region" description="Polar residues" evidence="1">
    <location>
        <begin position="291"/>
        <end position="303"/>
    </location>
</feature>
<dbReference type="GeneID" id="63824265"/>
<feature type="region of interest" description="Disordered" evidence="1">
    <location>
        <begin position="540"/>
        <end position="592"/>
    </location>
</feature>
<dbReference type="AlphaFoldDB" id="A0A165CR44"/>
<sequence>MSFHPESAEHFRKPSIQNAIFGSARRRRPSNPKPVSVEDTLQAVKGSDDASQHEELEGLSLRPGPDLESNLSVTVGASRSNDAAVKESSAVRAARRERGASVQRPSSPDVGTILANTPRPRRRSYAAAPTAFRTPHRSSSGVGCHNDLKEAGSDTERELDGSESDSSIDLHTPLPHLMFRDGLLSPRSKLLPKGPGMTSSFPYLLEEDEEGDAPDRSLSVLSAASMAGSITTKAGVLYKDPRDTVRRRIRHRDGSLLRAGMGLTTGLGWSDSEDEDAPSTLTRKLIHTSITRKTSLSASNSRPLSEATRESTVVSPPPAAGSHPSKDLPKSASTSNSSLSSLRPSTADSTSSLESTPTRVRAQSSMSIFSTGASSMPTTPSSRGVAGARRVQRPLKSTDIQAIISRQRALSSASTSSVLSTGSVSGLPGRASYYQRSLTSFTANGARPRTMSAASSVSSVSTYSSMGASGSSTPSGGSTSTTSGMPRPLRLSQSMALRQNMVRSPSGIPSKTGVLTNGQHARTLSSVPSVRNLSQLPSAAPIQRADSNGSSTSTTSTPTTPTNTRATPTPPSSPRVRPLVAGPRPKPRTGTGMVYRTSSYASLQAGAIRVHSVSVSPGPDGGVMF</sequence>
<feature type="compositionally biased region" description="Basic and acidic residues" evidence="1">
    <location>
        <begin position="1"/>
        <end position="12"/>
    </location>
</feature>
<dbReference type="STRING" id="1314785.A0A165CR44"/>
<dbReference type="EMBL" id="KV427645">
    <property type="protein sequence ID" value="KZT03275.1"/>
    <property type="molecule type" value="Genomic_DNA"/>
</dbReference>
<feature type="region of interest" description="Disordered" evidence="1">
    <location>
        <begin position="1"/>
        <end position="173"/>
    </location>
</feature>
<dbReference type="OrthoDB" id="3064136at2759"/>
<feature type="region of interest" description="Disordered" evidence="1">
    <location>
        <begin position="462"/>
        <end position="488"/>
    </location>
</feature>
<dbReference type="RefSeq" id="XP_040761015.1">
    <property type="nucleotide sequence ID" value="XM_040907236.1"/>
</dbReference>
<feature type="compositionally biased region" description="Polar residues" evidence="1">
    <location>
        <begin position="69"/>
        <end position="81"/>
    </location>
</feature>
<feature type="compositionally biased region" description="Low complexity" evidence="1">
    <location>
        <begin position="462"/>
        <end position="486"/>
    </location>
</feature>
<keyword evidence="3" id="KW-1185">Reference proteome</keyword>